<evidence type="ECO:0000313" key="2">
    <source>
        <dbReference type="Proteomes" id="UP001364695"/>
    </source>
</evidence>
<evidence type="ECO:0000313" key="1">
    <source>
        <dbReference type="EMBL" id="MEJ7137707.1"/>
    </source>
</evidence>
<comment type="caution">
    <text evidence="1">The sequence shown here is derived from an EMBL/GenBank/DDBJ whole genome shotgun (WGS) entry which is preliminary data.</text>
</comment>
<protein>
    <submittedName>
        <fullName evidence="1">Virulence protein RhuM/Fic/DOC family protein</fullName>
    </submittedName>
</protein>
<gene>
    <name evidence="1" type="ORF">RV045_04575</name>
</gene>
<name>A0ACC6P0F3_9BURK</name>
<reference evidence="1" key="1">
    <citation type="submission" date="2023-10" db="EMBL/GenBank/DDBJ databases">
        <title>Amphibacter perezi, gen. nov., sp. nov. a novel taxa of the family Comamonadaceae, class Betaproteobacteria isolated from the skin microbiota of Pelophylax perezi from different populations.</title>
        <authorList>
            <person name="Costa S."/>
            <person name="Proenca D.N."/>
            <person name="Lopes I."/>
            <person name="Morais P.V."/>
        </authorList>
    </citation>
    <scope>NUCLEOTIDE SEQUENCE</scope>
    <source>
        <strain evidence="1">SL12-8</strain>
    </source>
</reference>
<organism evidence="1 2">
    <name type="scientific">Amphibiibacter pelophylacis</name>
    <dbReference type="NCBI Taxonomy" id="1799477"/>
    <lineage>
        <taxon>Bacteria</taxon>
        <taxon>Pseudomonadati</taxon>
        <taxon>Pseudomonadota</taxon>
        <taxon>Betaproteobacteria</taxon>
        <taxon>Burkholderiales</taxon>
        <taxon>Sphaerotilaceae</taxon>
        <taxon>Amphibiibacter</taxon>
    </lineage>
</organism>
<dbReference type="EMBL" id="JAWDIE010000005">
    <property type="protein sequence ID" value="MEJ7137707.1"/>
    <property type="molecule type" value="Genomic_DNA"/>
</dbReference>
<keyword evidence="2" id="KW-1185">Reference proteome</keyword>
<accession>A0ACC6P0F3</accession>
<dbReference type="Proteomes" id="UP001364695">
    <property type="component" value="Unassembled WGS sequence"/>
</dbReference>
<sequence length="326" mass="36677">MTNITIYQSDSGTVEVRLDRTQETVWLRQEQLSQLFGRERSVITKHLRNVFAEGELEREAVCANFAHTAADGKRYRVEHYSLDVIISVGYRVKSIEGTRFRQWATQVLRQHLTQGYTLNRQRFEANARELEAALLLVRKAAQSTELLADTGRGLVDLVSRYAQTFLLLQRYDEGLLTEPLQQSGGHLPRLEQVRQMLGELKRDLMQKGEATELFARERGDGLAALLGNLDQTVFGEPAYPSVESKAAHLLYFVIKNHPFADGNKRSGAFLFVDFLNRNGRLLDDDGAPVINDIGLAALALLVAESDPAHKETLIRLVMNMLAPTQG</sequence>
<proteinExistence type="predicted"/>